<accession>A0AA36IFF4</accession>
<proteinExistence type="predicted"/>
<protein>
    <submittedName>
        <fullName evidence="1">Uncharacterized protein</fullName>
    </submittedName>
</protein>
<dbReference type="EMBL" id="CAUJNA010001413">
    <property type="protein sequence ID" value="CAJ1386759.1"/>
    <property type="molecule type" value="Genomic_DNA"/>
</dbReference>
<evidence type="ECO:0000313" key="2">
    <source>
        <dbReference type="Proteomes" id="UP001178507"/>
    </source>
</evidence>
<evidence type="ECO:0000313" key="1">
    <source>
        <dbReference type="EMBL" id="CAJ1386759.1"/>
    </source>
</evidence>
<name>A0AA36IFF4_9DINO</name>
<reference evidence="1" key="1">
    <citation type="submission" date="2023-08" db="EMBL/GenBank/DDBJ databases">
        <authorList>
            <person name="Chen Y."/>
            <person name="Shah S."/>
            <person name="Dougan E. K."/>
            <person name="Thang M."/>
            <person name="Chan C."/>
        </authorList>
    </citation>
    <scope>NUCLEOTIDE SEQUENCE</scope>
</reference>
<comment type="caution">
    <text evidence="1">The sequence shown here is derived from an EMBL/GenBank/DDBJ whole genome shotgun (WGS) entry which is preliminary data.</text>
</comment>
<sequence>MVLPTVLTNILSAHGRLGDAAWHYTEHARHVGPKKLQAAFAQSFTARFLHTGLKLETSWGLGSVGVQSSHRSLGMFCIDLAPNDWRMHLPQADHAQLTR</sequence>
<dbReference type="AlphaFoldDB" id="A0AA36IFF4"/>
<organism evidence="1 2">
    <name type="scientific">Effrenium voratum</name>
    <dbReference type="NCBI Taxonomy" id="2562239"/>
    <lineage>
        <taxon>Eukaryota</taxon>
        <taxon>Sar</taxon>
        <taxon>Alveolata</taxon>
        <taxon>Dinophyceae</taxon>
        <taxon>Suessiales</taxon>
        <taxon>Symbiodiniaceae</taxon>
        <taxon>Effrenium</taxon>
    </lineage>
</organism>
<gene>
    <name evidence="1" type="ORF">EVOR1521_LOCUS12971</name>
</gene>
<keyword evidence="2" id="KW-1185">Reference proteome</keyword>
<dbReference type="Proteomes" id="UP001178507">
    <property type="component" value="Unassembled WGS sequence"/>
</dbReference>